<evidence type="ECO:0000256" key="3">
    <source>
        <dbReference type="ARBA" id="ARBA00022679"/>
    </source>
</evidence>
<keyword evidence="2" id="KW-1003">Cell membrane</keyword>
<dbReference type="GO" id="GO:0005886">
    <property type="term" value="C:plasma membrane"/>
    <property type="evidence" value="ECO:0007669"/>
    <property type="project" value="UniProtKB-SubCell"/>
</dbReference>
<reference evidence="9 10" key="1">
    <citation type="submission" date="2018-08" db="EMBL/GenBank/DDBJ databases">
        <title>Mucilaginibacter sp. MYSH2.</title>
        <authorList>
            <person name="Seo T."/>
        </authorList>
    </citation>
    <scope>NUCLEOTIDE SEQUENCE [LARGE SCALE GENOMIC DNA]</scope>
    <source>
        <strain evidence="9 10">MYSH2</strain>
    </source>
</reference>
<feature type="transmembrane region" description="Helical" evidence="8">
    <location>
        <begin position="283"/>
        <end position="316"/>
    </location>
</feature>
<dbReference type="AlphaFoldDB" id="A0A372NN52"/>
<feature type="transmembrane region" description="Helical" evidence="8">
    <location>
        <begin position="253"/>
        <end position="271"/>
    </location>
</feature>
<comment type="similarity">
    <text evidence="7">Belongs to the glycosyltransferase 87 family.</text>
</comment>
<feature type="transmembrane region" description="Helical" evidence="8">
    <location>
        <begin position="156"/>
        <end position="181"/>
    </location>
</feature>
<proteinExistence type="inferred from homology"/>
<protein>
    <submittedName>
        <fullName evidence="9">DUF2029 domain-containing protein</fullName>
    </submittedName>
</protein>
<keyword evidence="3" id="KW-0808">Transferase</keyword>
<evidence type="ECO:0000256" key="8">
    <source>
        <dbReference type="SAM" id="Phobius"/>
    </source>
</evidence>
<dbReference type="GO" id="GO:0016758">
    <property type="term" value="F:hexosyltransferase activity"/>
    <property type="evidence" value="ECO:0007669"/>
    <property type="project" value="InterPro"/>
</dbReference>
<evidence type="ECO:0000256" key="2">
    <source>
        <dbReference type="ARBA" id="ARBA00022475"/>
    </source>
</evidence>
<evidence type="ECO:0000313" key="10">
    <source>
        <dbReference type="Proteomes" id="UP000264217"/>
    </source>
</evidence>
<gene>
    <name evidence="9" type="ORF">D0C36_21100</name>
</gene>
<evidence type="ECO:0000256" key="5">
    <source>
        <dbReference type="ARBA" id="ARBA00022989"/>
    </source>
</evidence>
<feature type="transmembrane region" description="Helical" evidence="8">
    <location>
        <begin position="188"/>
        <end position="213"/>
    </location>
</feature>
<evidence type="ECO:0000256" key="4">
    <source>
        <dbReference type="ARBA" id="ARBA00022692"/>
    </source>
</evidence>
<comment type="subcellular location">
    <subcellularLocation>
        <location evidence="1">Cell membrane</location>
        <topology evidence="1">Multi-pass membrane protein</topology>
    </subcellularLocation>
</comment>
<accession>A0A372NN52</accession>
<keyword evidence="6 8" id="KW-0472">Membrane</keyword>
<keyword evidence="4 8" id="KW-0812">Transmembrane</keyword>
<dbReference type="RefSeq" id="WP_117393712.1">
    <property type="nucleotide sequence ID" value="NZ_QWDC01000004.1"/>
</dbReference>
<dbReference type="Pfam" id="PF09594">
    <property type="entry name" value="GT87"/>
    <property type="match status" value="1"/>
</dbReference>
<dbReference type="EMBL" id="QWDC01000004">
    <property type="protein sequence ID" value="RFZ90298.1"/>
    <property type="molecule type" value="Genomic_DNA"/>
</dbReference>
<keyword evidence="10" id="KW-1185">Reference proteome</keyword>
<dbReference type="OrthoDB" id="1070018at2"/>
<feature type="transmembrane region" description="Helical" evidence="8">
    <location>
        <begin position="328"/>
        <end position="346"/>
    </location>
</feature>
<keyword evidence="5 8" id="KW-1133">Transmembrane helix</keyword>
<feature type="transmembrane region" description="Helical" evidence="8">
    <location>
        <begin position="15"/>
        <end position="32"/>
    </location>
</feature>
<comment type="caution">
    <text evidence="9">The sequence shown here is derived from an EMBL/GenBank/DDBJ whole genome shotgun (WGS) entry which is preliminary data.</text>
</comment>
<organism evidence="9 10">
    <name type="scientific">Mucilaginibacter conchicola</name>
    <dbReference type="NCBI Taxonomy" id="2303333"/>
    <lineage>
        <taxon>Bacteria</taxon>
        <taxon>Pseudomonadati</taxon>
        <taxon>Bacteroidota</taxon>
        <taxon>Sphingobacteriia</taxon>
        <taxon>Sphingobacteriales</taxon>
        <taxon>Sphingobacteriaceae</taxon>
        <taxon>Mucilaginibacter</taxon>
    </lineage>
</organism>
<evidence type="ECO:0000313" key="9">
    <source>
        <dbReference type="EMBL" id="RFZ90298.1"/>
    </source>
</evidence>
<sequence length="397" mass="45541">MTLTLTRGNAARNTIYFLWFGLSLFFVIKTVGSHQSLNNYIIFKHNFLNVLHQLNLYTPQPEYYYDRNHYGPVFALIIAPFALLPDSMGVILWVMFNAFFLFLAIKSLPIKTKLSDFILLLCANELVGSSLYFQFNPSVAAFIIFTFYFINTKKDFWAALMIMLGTMTKLYGIVGLAFFFFSDNKLKLILSLAFWAVVLFVLPMAISSPGFIIQTYHDWYYDLIAKNTENMTAKMQNISVLGMIARVFNISNFNNTVVLIPAILLFLLPYLRISAYRFQGFRLLLLASVLIFTVIFSSSAESPTYIIALTGVGIWFMNLKRPVTKFDIFLLVFAIIITSLSPSDLFPKSINVKYIQPYRLKSLPCLVIWLKIIYEMLTRNFEAEQQNVSAPSELKLA</sequence>
<dbReference type="InterPro" id="IPR018584">
    <property type="entry name" value="GT87"/>
</dbReference>
<evidence type="ECO:0000256" key="7">
    <source>
        <dbReference type="ARBA" id="ARBA00024033"/>
    </source>
</evidence>
<name>A0A372NN52_9SPHI</name>
<dbReference type="Proteomes" id="UP000264217">
    <property type="component" value="Unassembled WGS sequence"/>
</dbReference>
<feature type="transmembrane region" description="Helical" evidence="8">
    <location>
        <begin position="73"/>
        <end position="105"/>
    </location>
</feature>
<feature type="transmembrane region" description="Helical" evidence="8">
    <location>
        <begin position="117"/>
        <end position="150"/>
    </location>
</feature>
<evidence type="ECO:0000256" key="6">
    <source>
        <dbReference type="ARBA" id="ARBA00023136"/>
    </source>
</evidence>
<evidence type="ECO:0000256" key="1">
    <source>
        <dbReference type="ARBA" id="ARBA00004651"/>
    </source>
</evidence>